<dbReference type="EMBL" id="CP158357">
    <property type="protein sequence ID" value="XBX78190.1"/>
    <property type="molecule type" value="Genomic_DNA"/>
</dbReference>
<proteinExistence type="predicted"/>
<sequence length="242" mass="25439">MPRQIRADVLKALSGPTLLTLSSLVIVVPLLIVFMTGLVDGLAFVGSAEATRTLLPIGVAGSLGCAFYGSYLVTRDDYYRGMERAFLMASPRTVFTSRVVVAALIGLAFSTAGFLLWTVATAAMLRSHDRELRIGAEVLPLAMGNLFAGALAAAIGCGIGWVVRNYYVAVVVLLILPAIIAAPMLARLRDVERFLPVGAVAGLGGVKMDGLLAPAGAGLVLAGWTVLALAAGWFALRRRRQV</sequence>
<keyword evidence="1" id="KW-1133">Transmembrane helix</keyword>
<organism evidence="2">
    <name type="scientific">Microbacterium sp. A8/3-1</name>
    <dbReference type="NCBI Taxonomy" id="3160749"/>
    <lineage>
        <taxon>Bacteria</taxon>
        <taxon>Bacillati</taxon>
        <taxon>Actinomycetota</taxon>
        <taxon>Actinomycetes</taxon>
        <taxon>Micrococcales</taxon>
        <taxon>Microbacteriaceae</taxon>
        <taxon>Microbacterium</taxon>
    </lineage>
</organism>
<reference evidence="2" key="1">
    <citation type="submission" date="2024-06" db="EMBL/GenBank/DDBJ databases">
        <title>Draft genome sequence of Microbacterium sp. strain A8/3-1, isolated from Oxytropis tragacanthoides Fisch. ex DC. Root nodules in the Altai region of Russia.</title>
        <authorList>
            <person name="Sazanova A."/>
            <person name="Guro P."/>
            <person name="Kuznetsova I."/>
            <person name="Belimov A."/>
            <person name="Safronova V."/>
        </authorList>
    </citation>
    <scope>NUCLEOTIDE SEQUENCE</scope>
    <source>
        <strain evidence="2">A8/3-1</strain>
    </source>
</reference>
<keyword evidence="1" id="KW-0472">Membrane</keyword>
<keyword evidence="1" id="KW-0812">Transmembrane</keyword>
<evidence type="ECO:0000313" key="2">
    <source>
        <dbReference type="EMBL" id="XBX78190.1"/>
    </source>
</evidence>
<name>A0AAU7VVC9_9MICO</name>
<protein>
    <recommendedName>
        <fullName evidence="3">ABC transporter permease</fullName>
    </recommendedName>
</protein>
<dbReference type="AlphaFoldDB" id="A0AAU7VVC9"/>
<feature type="transmembrane region" description="Helical" evidence="1">
    <location>
        <begin position="54"/>
        <end position="74"/>
    </location>
</feature>
<evidence type="ECO:0000256" key="1">
    <source>
        <dbReference type="SAM" id="Phobius"/>
    </source>
</evidence>
<evidence type="ECO:0008006" key="3">
    <source>
        <dbReference type="Google" id="ProtNLM"/>
    </source>
</evidence>
<feature type="transmembrane region" description="Helical" evidence="1">
    <location>
        <begin position="12"/>
        <end position="34"/>
    </location>
</feature>
<feature type="transmembrane region" description="Helical" evidence="1">
    <location>
        <begin position="166"/>
        <end position="186"/>
    </location>
</feature>
<gene>
    <name evidence="2" type="ORF">ABS642_20100</name>
</gene>
<feature type="transmembrane region" description="Helical" evidence="1">
    <location>
        <begin position="95"/>
        <end position="118"/>
    </location>
</feature>
<dbReference type="RefSeq" id="WP_350351509.1">
    <property type="nucleotide sequence ID" value="NZ_CP158357.1"/>
</dbReference>
<feature type="transmembrane region" description="Helical" evidence="1">
    <location>
        <begin position="138"/>
        <end position="159"/>
    </location>
</feature>
<accession>A0AAU7VVC9</accession>
<feature type="transmembrane region" description="Helical" evidence="1">
    <location>
        <begin position="211"/>
        <end position="236"/>
    </location>
</feature>